<evidence type="ECO:0000256" key="1">
    <source>
        <dbReference type="ARBA" id="ARBA00005568"/>
    </source>
</evidence>
<name>A0ABS9L441_9MICC</name>
<evidence type="ECO:0000256" key="2">
    <source>
        <dbReference type="ARBA" id="ARBA00022723"/>
    </source>
</evidence>
<gene>
    <name evidence="5" type="ORF">LVY72_05810</name>
</gene>
<dbReference type="InterPro" id="IPR005000">
    <property type="entry name" value="Aldolase/citrate-lyase_domain"/>
</dbReference>
<dbReference type="InterPro" id="IPR050251">
    <property type="entry name" value="HpcH-HpaI_aldolase"/>
</dbReference>
<reference evidence="5" key="1">
    <citation type="submission" date="2022-01" db="EMBL/GenBank/DDBJ databases">
        <authorList>
            <person name="Jo J.-H."/>
            <person name="Im W.-T."/>
        </authorList>
    </citation>
    <scope>NUCLEOTIDE SEQUENCE</scope>
    <source>
        <strain evidence="5">I2-34</strain>
    </source>
</reference>
<keyword evidence="2" id="KW-0479">Metal-binding</keyword>
<comment type="caution">
    <text evidence="5">The sequence shown here is derived from an EMBL/GenBank/DDBJ whole genome shotgun (WGS) entry which is preliminary data.</text>
</comment>
<accession>A0ABS9L441</accession>
<dbReference type="RefSeq" id="WP_237818623.1">
    <property type="nucleotide sequence ID" value="NZ_JAKLTQ010000002.1"/>
</dbReference>
<dbReference type="SUPFAM" id="SSF51621">
    <property type="entry name" value="Phosphoenolpyruvate/pyruvate domain"/>
    <property type="match status" value="1"/>
</dbReference>
<evidence type="ECO:0000256" key="3">
    <source>
        <dbReference type="ARBA" id="ARBA00023239"/>
    </source>
</evidence>
<evidence type="ECO:0000313" key="5">
    <source>
        <dbReference type="EMBL" id="MCG2621430.1"/>
    </source>
</evidence>
<protein>
    <submittedName>
        <fullName evidence="5">Aldolase/citrate lyase family protein</fullName>
    </submittedName>
</protein>
<dbReference type="InterPro" id="IPR040442">
    <property type="entry name" value="Pyrv_kinase-like_dom_sf"/>
</dbReference>
<dbReference type="PANTHER" id="PTHR30502">
    <property type="entry name" value="2-KETO-3-DEOXY-L-RHAMNONATE ALDOLASE"/>
    <property type="match status" value="1"/>
</dbReference>
<sequence length="248" mass="25114">MSAQEALVPALLHVTTPSMAVVESALDAGYDGVVIDLQHGEVGLDAACRMLRAIPRGNAYAFARVASIDFGAIGRLLDSGARGIVAPTVETAGQARAVVSATKYPPLGGRSLGPSRPALYGGEDYCAAGNAAVATVVQIESAAGVEAADEILGVDGVDSVYVGPADLAVSYGLPGRPDWTSGPVADAVVHLAERARAHGVTFGLYCSDPAFAAGQVLRAGLDYVGLGIDLMFIGRHARATVAALKGAS</sequence>
<organism evidence="5 6">
    <name type="scientific">Arthrobacter hankyongi</name>
    <dbReference type="NCBI Taxonomy" id="2904801"/>
    <lineage>
        <taxon>Bacteria</taxon>
        <taxon>Bacillati</taxon>
        <taxon>Actinomycetota</taxon>
        <taxon>Actinomycetes</taxon>
        <taxon>Micrococcales</taxon>
        <taxon>Micrococcaceae</taxon>
        <taxon>Arthrobacter</taxon>
    </lineage>
</organism>
<dbReference type="InterPro" id="IPR015813">
    <property type="entry name" value="Pyrv/PenolPyrv_kinase-like_dom"/>
</dbReference>
<dbReference type="Gene3D" id="3.20.20.60">
    <property type="entry name" value="Phosphoenolpyruvate-binding domains"/>
    <property type="match status" value="1"/>
</dbReference>
<keyword evidence="6" id="KW-1185">Reference proteome</keyword>
<dbReference type="GO" id="GO:0016829">
    <property type="term" value="F:lyase activity"/>
    <property type="evidence" value="ECO:0007669"/>
    <property type="project" value="UniProtKB-KW"/>
</dbReference>
<dbReference type="Proteomes" id="UP001165368">
    <property type="component" value="Unassembled WGS sequence"/>
</dbReference>
<dbReference type="EMBL" id="JAKLTQ010000002">
    <property type="protein sequence ID" value="MCG2621430.1"/>
    <property type="molecule type" value="Genomic_DNA"/>
</dbReference>
<dbReference type="Pfam" id="PF03328">
    <property type="entry name" value="HpcH_HpaI"/>
    <property type="match status" value="1"/>
</dbReference>
<feature type="domain" description="HpcH/HpaI aldolase/citrate lyase" evidence="4">
    <location>
        <begin position="12"/>
        <end position="231"/>
    </location>
</feature>
<dbReference type="PANTHER" id="PTHR30502:SF0">
    <property type="entry name" value="PHOSPHOENOLPYRUVATE CARBOXYLASE FAMILY PROTEIN"/>
    <property type="match status" value="1"/>
</dbReference>
<keyword evidence="3 5" id="KW-0456">Lyase</keyword>
<proteinExistence type="inferred from homology"/>
<comment type="similarity">
    <text evidence="1">Belongs to the HpcH/HpaI aldolase family.</text>
</comment>
<evidence type="ECO:0000259" key="4">
    <source>
        <dbReference type="Pfam" id="PF03328"/>
    </source>
</evidence>
<evidence type="ECO:0000313" key="6">
    <source>
        <dbReference type="Proteomes" id="UP001165368"/>
    </source>
</evidence>